<dbReference type="GO" id="GO:0006508">
    <property type="term" value="P:proteolysis"/>
    <property type="evidence" value="ECO:0007669"/>
    <property type="project" value="InterPro"/>
</dbReference>
<sequence>MLSFFICRLCPCLQEFWRDIFLAFSNILNQKLDPDPLVAVWYNHCRCAPPSECRIIAFSSLLGRRAILLKWKDAAPPTCNQWLRDIMSCLNLEKLCFSIRALMRNSIRPGVSLKSFNLIGCLGNSHIGLLECNCQHSGSIEADNDPWMADIDINNKSVQFKIDTGADVTVIPHSVFKEVYKHKDPPALQKPRKPLWGPGKNPLDVVGFAGMLLNKGERELMDVRRVERLLAVTTRRAPTFLRDLMGQSGVIAIISSPCTPRQSRAAGMQLSSIHEVFQSSVLQNLRSLVLKICHLPLEPGLGEPW</sequence>
<dbReference type="EMBL" id="JAAKFY010000027">
    <property type="protein sequence ID" value="KAF3832171.1"/>
    <property type="molecule type" value="Genomic_DNA"/>
</dbReference>
<name>A0A7J5X5C6_DISMA</name>
<dbReference type="Gene3D" id="2.40.70.10">
    <property type="entry name" value="Acid Proteases"/>
    <property type="match status" value="1"/>
</dbReference>
<dbReference type="GO" id="GO:0004190">
    <property type="term" value="F:aspartic-type endopeptidase activity"/>
    <property type="evidence" value="ECO:0007669"/>
    <property type="project" value="InterPro"/>
</dbReference>
<dbReference type="Proteomes" id="UP000518266">
    <property type="component" value="Unassembled WGS sequence"/>
</dbReference>
<accession>A0A7J5X5C6</accession>
<evidence type="ECO:0000313" key="3">
    <source>
        <dbReference type="EMBL" id="KAF3832171.1"/>
    </source>
</evidence>
<organism evidence="3 4">
    <name type="scientific">Dissostichus mawsoni</name>
    <name type="common">Antarctic cod</name>
    <dbReference type="NCBI Taxonomy" id="36200"/>
    <lineage>
        <taxon>Eukaryota</taxon>
        <taxon>Metazoa</taxon>
        <taxon>Chordata</taxon>
        <taxon>Craniata</taxon>
        <taxon>Vertebrata</taxon>
        <taxon>Euteleostomi</taxon>
        <taxon>Actinopterygii</taxon>
        <taxon>Neopterygii</taxon>
        <taxon>Teleostei</taxon>
        <taxon>Neoteleostei</taxon>
        <taxon>Acanthomorphata</taxon>
        <taxon>Eupercaria</taxon>
        <taxon>Perciformes</taxon>
        <taxon>Notothenioidei</taxon>
        <taxon>Nototheniidae</taxon>
        <taxon>Dissostichus</taxon>
    </lineage>
</organism>
<dbReference type="AlphaFoldDB" id="A0A7J5X5C6"/>
<dbReference type="PROSITE" id="PS50175">
    <property type="entry name" value="ASP_PROT_RETROV"/>
    <property type="match status" value="1"/>
</dbReference>
<dbReference type="InterPro" id="IPR021109">
    <property type="entry name" value="Peptidase_aspartic_dom_sf"/>
</dbReference>
<keyword evidence="4" id="KW-1185">Reference proteome</keyword>
<feature type="domain" description="Peptidase A2" evidence="2">
    <location>
        <begin position="158"/>
        <end position="199"/>
    </location>
</feature>
<comment type="caution">
    <text evidence="3">The sequence shown here is derived from an EMBL/GenBank/DDBJ whole genome shotgun (WGS) entry which is preliminary data.</text>
</comment>
<evidence type="ECO:0000256" key="1">
    <source>
        <dbReference type="ARBA" id="ARBA00022801"/>
    </source>
</evidence>
<evidence type="ECO:0000313" key="4">
    <source>
        <dbReference type="Proteomes" id="UP000518266"/>
    </source>
</evidence>
<evidence type="ECO:0000259" key="2">
    <source>
        <dbReference type="PROSITE" id="PS50175"/>
    </source>
</evidence>
<proteinExistence type="predicted"/>
<dbReference type="SUPFAM" id="SSF50630">
    <property type="entry name" value="Acid proteases"/>
    <property type="match status" value="1"/>
</dbReference>
<gene>
    <name evidence="3" type="ORF">F7725_025836</name>
</gene>
<reference evidence="3 4" key="1">
    <citation type="submission" date="2020-03" db="EMBL/GenBank/DDBJ databases">
        <title>Dissostichus mawsoni Genome sequencing and assembly.</title>
        <authorList>
            <person name="Park H."/>
        </authorList>
    </citation>
    <scope>NUCLEOTIDE SEQUENCE [LARGE SCALE GENOMIC DNA]</scope>
    <source>
        <strain evidence="3">DM0001</strain>
        <tissue evidence="3">Muscle</tissue>
    </source>
</reference>
<keyword evidence="1" id="KW-0378">Hydrolase</keyword>
<protein>
    <recommendedName>
        <fullName evidence="2">Peptidase A2 domain-containing protein</fullName>
    </recommendedName>
</protein>
<dbReference type="OrthoDB" id="775972at2759"/>
<dbReference type="InterPro" id="IPR001995">
    <property type="entry name" value="Peptidase_A2_cat"/>
</dbReference>